<sequence>MPIAALIHHLIITTVLNIKYRLEIKGDHLSHFVTVCPLNKVVKALGSLLFSIPSIRRHKSLSFLCLALPSPDTWTHLTQTLERAQPQAQEHSTVPINSGNLEHHDLREHDDDDDDDDDPYPSVDVRFRREFIQRSMQAAEYSFLLYLTQHIVGLSFIGSNSTHTQYPEEAQPQAQPRLWYKLPDLCRYSDELISNRVVGFKH</sequence>
<gene>
    <name evidence="2" type="ORF">KQX54_019540</name>
</gene>
<accession>A0AAV7IZD9</accession>
<evidence type="ECO:0000256" key="1">
    <source>
        <dbReference type="SAM" id="MobiDB-lite"/>
    </source>
</evidence>
<dbReference type="EMBL" id="JAHXZJ010000374">
    <property type="protein sequence ID" value="KAH0561796.1"/>
    <property type="molecule type" value="Genomic_DNA"/>
</dbReference>
<evidence type="ECO:0000313" key="3">
    <source>
        <dbReference type="Proteomes" id="UP000826195"/>
    </source>
</evidence>
<comment type="caution">
    <text evidence="2">The sequence shown here is derived from an EMBL/GenBank/DDBJ whole genome shotgun (WGS) entry which is preliminary data.</text>
</comment>
<feature type="compositionally biased region" description="Polar residues" evidence="1">
    <location>
        <begin position="83"/>
        <end position="100"/>
    </location>
</feature>
<dbReference type="AlphaFoldDB" id="A0AAV7IZD9"/>
<keyword evidence="3" id="KW-1185">Reference proteome</keyword>
<name>A0AAV7IZD9_COTGL</name>
<dbReference type="Proteomes" id="UP000826195">
    <property type="component" value="Unassembled WGS sequence"/>
</dbReference>
<organism evidence="2 3">
    <name type="scientific">Cotesia glomerata</name>
    <name type="common">Lepidopteran parasitic wasp</name>
    <name type="synonym">Apanteles glomeratus</name>
    <dbReference type="NCBI Taxonomy" id="32391"/>
    <lineage>
        <taxon>Eukaryota</taxon>
        <taxon>Metazoa</taxon>
        <taxon>Ecdysozoa</taxon>
        <taxon>Arthropoda</taxon>
        <taxon>Hexapoda</taxon>
        <taxon>Insecta</taxon>
        <taxon>Pterygota</taxon>
        <taxon>Neoptera</taxon>
        <taxon>Endopterygota</taxon>
        <taxon>Hymenoptera</taxon>
        <taxon>Apocrita</taxon>
        <taxon>Ichneumonoidea</taxon>
        <taxon>Braconidae</taxon>
        <taxon>Microgastrinae</taxon>
        <taxon>Cotesia</taxon>
    </lineage>
</organism>
<evidence type="ECO:0000313" key="2">
    <source>
        <dbReference type="EMBL" id="KAH0561796.1"/>
    </source>
</evidence>
<reference evidence="2 3" key="1">
    <citation type="journal article" date="2021" name="J. Hered.">
        <title>A chromosome-level genome assembly of the parasitoid wasp, Cotesia glomerata (Hymenoptera: Braconidae).</title>
        <authorList>
            <person name="Pinto B.J."/>
            <person name="Weis J.J."/>
            <person name="Gamble T."/>
            <person name="Ode P.J."/>
            <person name="Paul R."/>
            <person name="Zaspel J.M."/>
        </authorList>
    </citation>
    <scope>NUCLEOTIDE SEQUENCE [LARGE SCALE GENOMIC DNA]</scope>
    <source>
        <strain evidence="2">CgM1</strain>
    </source>
</reference>
<feature type="compositionally biased region" description="Acidic residues" evidence="1">
    <location>
        <begin position="110"/>
        <end position="119"/>
    </location>
</feature>
<protein>
    <submittedName>
        <fullName evidence="2">Uncharacterized protein</fullName>
    </submittedName>
</protein>
<proteinExistence type="predicted"/>
<feature type="region of interest" description="Disordered" evidence="1">
    <location>
        <begin position="83"/>
        <end position="120"/>
    </location>
</feature>